<feature type="region of interest" description="Disordered" evidence="1">
    <location>
        <begin position="78"/>
        <end position="104"/>
    </location>
</feature>
<dbReference type="InterPro" id="IPR039316">
    <property type="entry name" value="CLE25/26"/>
</dbReference>
<dbReference type="STRING" id="3988.B9S2G6"/>
<feature type="compositionally biased region" description="Basic residues" evidence="1">
    <location>
        <begin position="91"/>
        <end position="104"/>
    </location>
</feature>
<sequence length="104" mass="11391">MVISSGHSMLFKVLYGVIAMLGFVWLLSVATLESAAATKTTTPLTVQLSTTGNPKHEVDIGREKLVYDPELDLNYMMSKRKVPNGPDPIHNRRAGNSKRPPGRA</sequence>
<name>B9S2G6_RICCO</name>
<proteinExistence type="predicted"/>
<organism evidence="2 3">
    <name type="scientific">Ricinus communis</name>
    <name type="common">Castor bean</name>
    <dbReference type="NCBI Taxonomy" id="3988"/>
    <lineage>
        <taxon>Eukaryota</taxon>
        <taxon>Viridiplantae</taxon>
        <taxon>Streptophyta</taxon>
        <taxon>Embryophyta</taxon>
        <taxon>Tracheophyta</taxon>
        <taxon>Spermatophyta</taxon>
        <taxon>Magnoliopsida</taxon>
        <taxon>eudicotyledons</taxon>
        <taxon>Gunneridae</taxon>
        <taxon>Pentapetalae</taxon>
        <taxon>rosids</taxon>
        <taxon>fabids</taxon>
        <taxon>Malpighiales</taxon>
        <taxon>Euphorbiaceae</taxon>
        <taxon>Acalyphoideae</taxon>
        <taxon>Acalypheae</taxon>
        <taxon>Ricinus</taxon>
    </lineage>
</organism>
<dbReference type="AlphaFoldDB" id="B9S2G6"/>
<gene>
    <name evidence="2" type="ORF">RCOM_0699300</name>
</gene>
<evidence type="ECO:0000313" key="2">
    <source>
        <dbReference type="EMBL" id="EEF42240.1"/>
    </source>
</evidence>
<dbReference type="OMA" id="LNYMMSK"/>
<dbReference type="KEGG" id="rcu:8270351"/>
<protein>
    <submittedName>
        <fullName evidence="2">Uncharacterized protein</fullName>
    </submittedName>
</protein>
<evidence type="ECO:0000313" key="3">
    <source>
        <dbReference type="Proteomes" id="UP000008311"/>
    </source>
</evidence>
<dbReference type="PANTHER" id="PTHR34277:SF2">
    <property type="entry name" value="CLAVATA3_ESR (CLE)-RELATED PROTEIN 26"/>
    <property type="match status" value="1"/>
</dbReference>
<dbReference type="OrthoDB" id="1910203at2759"/>
<dbReference type="eggNOG" id="ENOG502S8E1">
    <property type="taxonomic scope" value="Eukaryota"/>
</dbReference>
<reference evidence="3" key="1">
    <citation type="journal article" date="2010" name="Nat. Biotechnol.">
        <title>Draft genome sequence of the oilseed species Ricinus communis.</title>
        <authorList>
            <person name="Chan A.P."/>
            <person name="Crabtree J."/>
            <person name="Zhao Q."/>
            <person name="Lorenzi H."/>
            <person name="Orvis J."/>
            <person name="Puiu D."/>
            <person name="Melake-Berhan A."/>
            <person name="Jones K.M."/>
            <person name="Redman J."/>
            <person name="Chen G."/>
            <person name="Cahoon E.B."/>
            <person name="Gedil M."/>
            <person name="Stanke M."/>
            <person name="Haas B.J."/>
            <person name="Wortman J.R."/>
            <person name="Fraser-Liggett C.M."/>
            <person name="Ravel J."/>
            <person name="Rabinowicz P.D."/>
        </authorList>
    </citation>
    <scope>NUCLEOTIDE SEQUENCE [LARGE SCALE GENOMIC DNA]</scope>
    <source>
        <strain evidence="3">cv. Hale</strain>
    </source>
</reference>
<dbReference type="PANTHER" id="PTHR34277">
    <property type="entry name" value="CLAVATA3/ESR (CLE)-RELATED PROTEIN 26"/>
    <property type="match status" value="1"/>
</dbReference>
<dbReference type="Proteomes" id="UP000008311">
    <property type="component" value="Unassembled WGS sequence"/>
</dbReference>
<accession>B9S2G6</accession>
<keyword evidence="3" id="KW-1185">Reference proteome</keyword>
<dbReference type="InParanoid" id="B9S2G6"/>
<evidence type="ECO:0000256" key="1">
    <source>
        <dbReference type="SAM" id="MobiDB-lite"/>
    </source>
</evidence>
<dbReference type="EMBL" id="EQ973849">
    <property type="protein sequence ID" value="EEF42240.1"/>
    <property type="molecule type" value="Genomic_DNA"/>
</dbReference>